<proteinExistence type="predicted"/>
<feature type="non-terminal residue" evidence="1">
    <location>
        <position position="95"/>
    </location>
</feature>
<dbReference type="AlphaFoldDB" id="X0XS78"/>
<reference evidence="1" key="1">
    <citation type="journal article" date="2014" name="Front. Microbiol.">
        <title>High frequency of phylogenetically diverse reductive dehalogenase-homologous genes in deep subseafloor sedimentary metagenomes.</title>
        <authorList>
            <person name="Kawai M."/>
            <person name="Futagami T."/>
            <person name="Toyoda A."/>
            <person name="Takaki Y."/>
            <person name="Nishi S."/>
            <person name="Hori S."/>
            <person name="Arai W."/>
            <person name="Tsubouchi T."/>
            <person name="Morono Y."/>
            <person name="Uchiyama I."/>
            <person name="Ito T."/>
            <person name="Fujiyama A."/>
            <person name="Inagaki F."/>
            <person name="Takami H."/>
        </authorList>
    </citation>
    <scope>NUCLEOTIDE SEQUENCE</scope>
    <source>
        <strain evidence="1">Expedition CK06-06</strain>
    </source>
</reference>
<gene>
    <name evidence="1" type="ORF">S01H1_71027</name>
</gene>
<comment type="caution">
    <text evidence="1">The sequence shown here is derived from an EMBL/GenBank/DDBJ whole genome shotgun (WGS) entry which is preliminary data.</text>
</comment>
<dbReference type="EMBL" id="BARS01047267">
    <property type="protein sequence ID" value="GAG38197.1"/>
    <property type="molecule type" value="Genomic_DNA"/>
</dbReference>
<sequence length="95" mass="10444">MRFVDLEDIYVAPSNTGKVTETDPYIVTANGNSGFFVYKFINGNLIFEASVDPGNGAQYGILYKSSQTYTLFITMTGFIRAYRFAGGSLTQIASE</sequence>
<evidence type="ECO:0000313" key="1">
    <source>
        <dbReference type="EMBL" id="GAG38197.1"/>
    </source>
</evidence>
<organism evidence="1">
    <name type="scientific">marine sediment metagenome</name>
    <dbReference type="NCBI Taxonomy" id="412755"/>
    <lineage>
        <taxon>unclassified sequences</taxon>
        <taxon>metagenomes</taxon>
        <taxon>ecological metagenomes</taxon>
    </lineage>
</organism>
<accession>X0XS78</accession>
<protein>
    <submittedName>
        <fullName evidence="1">Uncharacterized protein</fullName>
    </submittedName>
</protein>
<name>X0XS78_9ZZZZ</name>